<name>A0A178KMS8_9GAMM</name>
<accession>A0A178KMS8</accession>
<feature type="transmembrane region" description="Helical" evidence="1">
    <location>
        <begin position="420"/>
        <end position="440"/>
    </location>
</feature>
<keyword evidence="1" id="KW-0812">Transmembrane</keyword>
<protein>
    <submittedName>
        <fullName evidence="2">ATPase</fullName>
    </submittedName>
</protein>
<sequence length="573" mass="64895">MTAVTAASNVTRDFHLKEELHNTVVQSLVTSFGLDFLLFEDKKGGDVATVHNVRQHQQGETDIHLAQHIKQEYADRGAYKPVKTDENGNTVFNSQGKAVKVDRYHSDAGYKQRGAEDKQSHQNGDLYDAYRDQAMTQNENRQLDHIISSHEVHNDAGRVLAGLDGVELANQSSNFQSTHSYVNNLKSAHSMDEFLGDVLPRTITSKKESIRAYQAKLADMPMDTAQQRHEKRKVEDKVRKEQEHLDVLESLDHEKMREADNHARKQYDQQINQQYYTSSKFLKSTAYASVSAGFKMGMRQALGLIFAEVWFELKEHLPFLFNEAKENFTLKGFLARLKQLATDIWQRIKVRFKAILVEFKDGAIAGVLSSLTTTVMNIFFTTQKAIGKLLREMWSSLVSAAKLIFFNPNKLSAGDLVREVTRILSTGVAVAMGVILNQHLASIMTFPFGSEIAAFVSAIATGLMTLGISYFLDHSALMQKVWNFLNKFKSQAKQTLEYFQKVNAELDRYLSELAAIEFNLNPCELRAFNDNLAAMNTEYEKGLVLKKEVERRNIDLPFEAGNLNSTRDWLASL</sequence>
<dbReference type="RefSeq" id="WP_068327710.1">
    <property type="nucleotide sequence ID" value="NZ_LVHF01000012.1"/>
</dbReference>
<evidence type="ECO:0000313" key="2">
    <source>
        <dbReference type="EMBL" id="OAN17983.1"/>
    </source>
</evidence>
<organism evidence="2 3">
    <name type="scientific">Photobacterium jeanii</name>
    <dbReference type="NCBI Taxonomy" id="858640"/>
    <lineage>
        <taxon>Bacteria</taxon>
        <taxon>Pseudomonadati</taxon>
        <taxon>Pseudomonadota</taxon>
        <taxon>Gammaproteobacteria</taxon>
        <taxon>Vibrionales</taxon>
        <taxon>Vibrionaceae</taxon>
        <taxon>Photobacterium</taxon>
    </lineage>
</organism>
<gene>
    <name evidence="2" type="ORF">A3K86_03430</name>
</gene>
<keyword evidence="1" id="KW-0472">Membrane</keyword>
<reference evidence="2 3" key="1">
    <citation type="submission" date="2016-03" db="EMBL/GenBank/DDBJ databases">
        <title>Photobacterium proteolyticum sp. nov. a protease producing bacterium isolated from ocean sediments of Laizhou Bay.</title>
        <authorList>
            <person name="Li Y."/>
        </authorList>
    </citation>
    <scope>NUCLEOTIDE SEQUENCE [LARGE SCALE GENOMIC DNA]</scope>
    <source>
        <strain evidence="2 3">R-40508</strain>
    </source>
</reference>
<dbReference type="AlphaFoldDB" id="A0A178KMS8"/>
<proteinExistence type="predicted"/>
<keyword evidence="3" id="KW-1185">Reference proteome</keyword>
<feature type="transmembrane region" description="Helical" evidence="1">
    <location>
        <begin position="362"/>
        <end position="381"/>
    </location>
</feature>
<dbReference type="STRING" id="858640.A3K86_03430"/>
<dbReference type="Proteomes" id="UP000078503">
    <property type="component" value="Unassembled WGS sequence"/>
</dbReference>
<feature type="transmembrane region" description="Helical" evidence="1">
    <location>
        <begin position="452"/>
        <end position="472"/>
    </location>
</feature>
<dbReference type="OrthoDB" id="3239452at2"/>
<evidence type="ECO:0000313" key="3">
    <source>
        <dbReference type="Proteomes" id="UP000078503"/>
    </source>
</evidence>
<keyword evidence="1" id="KW-1133">Transmembrane helix</keyword>
<comment type="caution">
    <text evidence="2">The sequence shown here is derived from an EMBL/GenBank/DDBJ whole genome shotgun (WGS) entry which is preliminary data.</text>
</comment>
<evidence type="ECO:0000256" key="1">
    <source>
        <dbReference type="SAM" id="Phobius"/>
    </source>
</evidence>
<dbReference type="EMBL" id="LVHF01000012">
    <property type="protein sequence ID" value="OAN17983.1"/>
    <property type="molecule type" value="Genomic_DNA"/>
</dbReference>